<name>A0A0C1ECN7_9BACT</name>
<comment type="caution">
    <text evidence="1">The sequence shown here is derived from an EMBL/GenBank/DDBJ whole genome shotgun (WGS) entry which is preliminary data.</text>
</comment>
<evidence type="ECO:0000313" key="1">
    <source>
        <dbReference type="EMBL" id="KIA77833.1"/>
    </source>
</evidence>
<gene>
    <name evidence="1" type="ORF">DB43_FN00020</name>
</gene>
<dbReference type="Proteomes" id="UP000031307">
    <property type="component" value="Unassembled WGS sequence"/>
</dbReference>
<dbReference type="PATRIC" id="fig|83552.4.peg.978"/>
<evidence type="ECO:0000313" key="2">
    <source>
        <dbReference type="Proteomes" id="UP000031307"/>
    </source>
</evidence>
<dbReference type="AlphaFoldDB" id="A0A0C1ECN7"/>
<sequence>MTKLLMSPSKTEPVAELIPGKEIIVKNNFLLKLITESGITVTPEFKTKHQMKEWQIFITDNDKALFAKAFEEVYFVHGLQQQGYYWKDKG</sequence>
<proteinExistence type="predicted"/>
<dbReference type="EMBL" id="JSAM01000058">
    <property type="protein sequence ID" value="KIA77833.1"/>
    <property type="molecule type" value="Genomic_DNA"/>
</dbReference>
<accession>A0A0C1ECN7</accession>
<reference evidence="1 2" key="1">
    <citation type="journal article" date="2014" name="Mol. Biol. Evol.">
        <title>Massive expansion of Ubiquitination-related gene families within the Chlamydiae.</title>
        <authorList>
            <person name="Domman D."/>
            <person name="Collingro A."/>
            <person name="Lagkouvardos I."/>
            <person name="Gehre L."/>
            <person name="Weinmaier T."/>
            <person name="Rattei T."/>
            <person name="Subtil A."/>
            <person name="Horn M."/>
        </authorList>
    </citation>
    <scope>NUCLEOTIDE SEQUENCE [LARGE SCALE GENOMIC DNA]</scope>
    <source>
        <strain evidence="1 2">OEW1</strain>
    </source>
</reference>
<organism evidence="1 2">
    <name type="scientific">Parachlamydia acanthamoebae</name>
    <dbReference type="NCBI Taxonomy" id="83552"/>
    <lineage>
        <taxon>Bacteria</taxon>
        <taxon>Pseudomonadati</taxon>
        <taxon>Chlamydiota</taxon>
        <taxon>Chlamydiia</taxon>
        <taxon>Parachlamydiales</taxon>
        <taxon>Parachlamydiaceae</taxon>
        <taxon>Parachlamydia</taxon>
    </lineage>
</organism>
<dbReference type="RefSeq" id="WP_006340300.1">
    <property type="nucleotide sequence ID" value="NZ_BAWW01000002.1"/>
</dbReference>
<protein>
    <submittedName>
        <fullName evidence="1">Uncharacterized protein</fullName>
    </submittedName>
</protein>